<dbReference type="AlphaFoldDB" id="A0A6G1GBL2"/>
<organism evidence="1">
    <name type="scientific">Eremomyces bilateralis CBS 781.70</name>
    <dbReference type="NCBI Taxonomy" id="1392243"/>
    <lineage>
        <taxon>Eukaryota</taxon>
        <taxon>Fungi</taxon>
        <taxon>Dikarya</taxon>
        <taxon>Ascomycota</taxon>
        <taxon>Pezizomycotina</taxon>
        <taxon>Dothideomycetes</taxon>
        <taxon>Dothideomycetes incertae sedis</taxon>
        <taxon>Eremomycetales</taxon>
        <taxon>Eremomycetaceae</taxon>
        <taxon>Eremomyces</taxon>
    </lineage>
</organism>
<evidence type="ECO:0000313" key="1">
    <source>
        <dbReference type="EMBL" id="KAF1815443.1"/>
    </source>
</evidence>
<dbReference type="GeneID" id="54423284"/>
<accession>A0A6G1GBL2</accession>
<sequence length="286" mass="32653">MADLQLKSQLPDIARKIKSGSKLFEKYRTKRGFAINADEQLHELLHAGPRGVQSPYNKLVLRLGEEFAKGDDECIARFNQISVDIERLIDQLALRLDNAEGEQGVVFDPEVEQEWESELHDTLEEKMRKGKSALSEFVQRRWKITPTVLLGSPVNHSSLRRMHGSPYCPGALRLQRDLNASILDVATTLPNGESFRCEECGLELKDLELPQQNHSEEGWTAVARTHVRASISLKDRRAWFMCVECQCLGREHYTVSVRALIHHLKEHVKLKKLRDRLDAARSTVVL</sequence>
<protein>
    <submittedName>
        <fullName evidence="1 3">Uncharacterized protein</fullName>
    </submittedName>
</protein>
<dbReference type="EMBL" id="ML975151">
    <property type="protein sequence ID" value="KAF1815443.1"/>
    <property type="molecule type" value="Genomic_DNA"/>
</dbReference>
<evidence type="ECO:0000313" key="2">
    <source>
        <dbReference type="Proteomes" id="UP000504638"/>
    </source>
</evidence>
<name>A0A6G1GBL2_9PEZI</name>
<reference evidence="3" key="3">
    <citation type="submission" date="2025-04" db="UniProtKB">
        <authorList>
            <consortium name="RefSeq"/>
        </authorList>
    </citation>
    <scope>IDENTIFICATION</scope>
    <source>
        <strain evidence="3">CBS 781.70</strain>
    </source>
</reference>
<dbReference type="RefSeq" id="XP_033537074.1">
    <property type="nucleotide sequence ID" value="XM_033682714.1"/>
</dbReference>
<gene>
    <name evidence="1 3" type="ORF">P152DRAFT_511594</name>
</gene>
<proteinExistence type="predicted"/>
<keyword evidence="2" id="KW-1185">Reference proteome</keyword>
<reference evidence="1 3" key="1">
    <citation type="submission" date="2020-01" db="EMBL/GenBank/DDBJ databases">
        <authorList>
            <consortium name="DOE Joint Genome Institute"/>
            <person name="Haridas S."/>
            <person name="Albert R."/>
            <person name="Binder M."/>
            <person name="Bloem J."/>
            <person name="Labutti K."/>
            <person name="Salamov A."/>
            <person name="Andreopoulos B."/>
            <person name="Baker S.E."/>
            <person name="Barry K."/>
            <person name="Bills G."/>
            <person name="Bluhm B.H."/>
            <person name="Cannon C."/>
            <person name="Castanera R."/>
            <person name="Culley D.E."/>
            <person name="Daum C."/>
            <person name="Ezra D."/>
            <person name="Gonzalez J.B."/>
            <person name="Henrissat B."/>
            <person name="Kuo A."/>
            <person name="Liang C."/>
            <person name="Lipzen A."/>
            <person name="Lutzoni F."/>
            <person name="Magnuson J."/>
            <person name="Mondo S."/>
            <person name="Nolan M."/>
            <person name="Ohm R."/>
            <person name="Pangilinan J."/>
            <person name="Park H.-J."/>
            <person name="Ramirez L."/>
            <person name="Alfaro M."/>
            <person name="Sun H."/>
            <person name="Tritt A."/>
            <person name="Yoshinaga Y."/>
            <person name="Zwiers L.-H."/>
            <person name="Turgeon B.G."/>
            <person name="Goodwin S.B."/>
            <person name="Spatafora J.W."/>
            <person name="Crous P.W."/>
            <person name="Grigoriev I.V."/>
        </authorList>
    </citation>
    <scope>NUCLEOTIDE SEQUENCE</scope>
    <source>
        <strain evidence="1 3">CBS 781.70</strain>
    </source>
</reference>
<dbReference type="Proteomes" id="UP000504638">
    <property type="component" value="Unplaced"/>
</dbReference>
<reference evidence="3" key="2">
    <citation type="submission" date="2020-04" db="EMBL/GenBank/DDBJ databases">
        <authorList>
            <consortium name="NCBI Genome Project"/>
        </authorList>
    </citation>
    <scope>NUCLEOTIDE SEQUENCE</scope>
    <source>
        <strain evidence="3">CBS 781.70</strain>
    </source>
</reference>
<evidence type="ECO:0000313" key="3">
    <source>
        <dbReference type="RefSeq" id="XP_033537074.1"/>
    </source>
</evidence>